<dbReference type="InterPro" id="IPR029058">
    <property type="entry name" value="AB_hydrolase_fold"/>
</dbReference>
<dbReference type="SUPFAM" id="SSF53474">
    <property type="entry name" value="alpha/beta-Hydrolases"/>
    <property type="match status" value="1"/>
</dbReference>
<feature type="transmembrane region" description="Helical" evidence="1">
    <location>
        <begin position="12"/>
        <end position="30"/>
    </location>
</feature>
<keyword evidence="1" id="KW-1133">Transmembrane helix</keyword>
<keyword evidence="1" id="KW-0812">Transmembrane</keyword>
<dbReference type="Gene3D" id="3.40.50.1820">
    <property type="entry name" value="alpha/beta hydrolase"/>
    <property type="match status" value="1"/>
</dbReference>
<feature type="transmembrane region" description="Helical" evidence="1">
    <location>
        <begin position="112"/>
        <end position="129"/>
    </location>
</feature>
<dbReference type="GO" id="GO:0016787">
    <property type="term" value="F:hydrolase activity"/>
    <property type="evidence" value="ECO:0007669"/>
    <property type="project" value="UniProtKB-KW"/>
</dbReference>
<dbReference type="Proteomes" id="UP001500542">
    <property type="component" value="Unassembled WGS sequence"/>
</dbReference>
<gene>
    <name evidence="2" type="ORF">GCM10009554_78950</name>
</gene>
<sequence>MALEVSLLSGWLPWTLESVAVIALLVAVGWRDSRWRTRKLPVIAIGAAAAGLLTARVVLPAAGVTDPLPLSVWLWFGVVVGSLLVLIVGWNAPRRVTGHAATARTVNWRHRGAAAVAATLAAVVCANGVNQFVGYFPTVGDAVAGIENKQVPGEVSLHQLTTKPDPVAQKTGKLVKITIPATPSGFKHRPELVWLPPAWFQKERPALPAVEMIAAEHSKPENWIRIGQAVQTAEHYAARHHGAGPILVFVDPTGGFGNDTECVNGPHGQSEDHLVLDVPQYVEKHFGASADPDKWAIAGFSMGGTCAIGLVTEHPEAFRHFVDISGDEAPNTGDEAQTVANLFGGSQAAYNAHAPLTVMAKHGPYPPITGQYLDGTEELTHIRVAREFIAAGKKVGITSTLTVQPGGHNWQFATQAFSYAYPWLADQLLSA</sequence>
<dbReference type="InterPro" id="IPR000801">
    <property type="entry name" value="Esterase-like"/>
</dbReference>
<dbReference type="InterPro" id="IPR050583">
    <property type="entry name" value="Mycobacterial_A85_antigen"/>
</dbReference>
<dbReference type="Pfam" id="PF00756">
    <property type="entry name" value="Esterase"/>
    <property type="match status" value="1"/>
</dbReference>
<evidence type="ECO:0000256" key="1">
    <source>
        <dbReference type="SAM" id="Phobius"/>
    </source>
</evidence>
<dbReference type="PANTHER" id="PTHR48098:SF1">
    <property type="entry name" value="DIACYLGLYCEROL ACYLTRANSFERASE_MYCOLYLTRANSFERASE AG85A"/>
    <property type="match status" value="1"/>
</dbReference>
<dbReference type="RefSeq" id="WP_343983050.1">
    <property type="nucleotide sequence ID" value="NZ_BAAAHK010000023.1"/>
</dbReference>
<evidence type="ECO:0000313" key="2">
    <source>
        <dbReference type="EMBL" id="GAA0961903.1"/>
    </source>
</evidence>
<keyword evidence="1" id="KW-0472">Membrane</keyword>
<keyword evidence="3" id="KW-1185">Reference proteome</keyword>
<feature type="transmembrane region" description="Helical" evidence="1">
    <location>
        <begin position="42"/>
        <end position="64"/>
    </location>
</feature>
<name>A0ABN1RR32_9ACTN</name>
<comment type="caution">
    <text evidence="2">The sequence shown here is derived from an EMBL/GenBank/DDBJ whole genome shotgun (WGS) entry which is preliminary data.</text>
</comment>
<dbReference type="EMBL" id="BAAAHK010000023">
    <property type="protein sequence ID" value="GAA0961903.1"/>
    <property type="molecule type" value="Genomic_DNA"/>
</dbReference>
<keyword evidence="2" id="KW-0378">Hydrolase</keyword>
<organism evidence="2 3">
    <name type="scientific">Kribbella koreensis</name>
    <dbReference type="NCBI Taxonomy" id="57909"/>
    <lineage>
        <taxon>Bacteria</taxon>
        <taxon>Bacillati</taxon>
        <taxon>Actinomycetota</taxon>
        <taxon>Actinomycetes</taxon>
        <taxon>Propionibacteriales</taxon>
        <taxon>Kribbellaceae</taxon>
        <taxon>Kribbella</taxon>
    </lineage>
</organism>
<dbReference type="PANTHER" id="PTHR48098">
    <property type="entry name" value="ENTEROCHELIN ESTERASE-RELATED"/>
    <property type="match status" value="1"/>
</dbReference>
<evidence type="ECO:0000313" key="3">
    <source>
        <dbReference type="Proteomes" id="UP001500542"/>
    </source>
</evidence>
<protein>
    <submittedName>
        <fullName evidence="2">Alpha/beta hydrolase-fold protein</fullName>
    </submittedName>
</protein>
<proteinExistence type="predicted"/>
<reference evidence="2 3" key="1">
    <citation type="journal article" date="2019" name="Int. J. Syst. Evol. Microbiol.">
        <title>The Global Catalogue of Microorganisms (GCM) 10K type strain sequencing project: providing services to taxonomists for standard genome sequencing and annotation.</title>
        <authorList>
            <consortium name="The Broad Institute Genomics Platform"/>
            <consortium name="The Broad Institute Genome Sequencing Center for Infectious Disease"/>
            <person name="Wu L."/>
            <person name="Ma J."/>
        </authorList>
    </citation>
    <scope>NUCLEOTIDE SEQUENCE [LARGE SCALE GENOMIC DNA]</scope>
    <source>
        <strain evidence="2 3">JCM 10977</strain>
    </source>
</reference>
<accession>A0ABN1RR32</accession>
<feature type="transmembrane region" description="Helical" evidence="1">
    <location>
        <begin position="70"/>
        <end position="92"/>
    </location>
</feature>